<feature type="signal peptide" evidence="1">
    <location>
        <begin position="1"/>
        <end position="40"/>
    </location>
</feature>
<comment type="caution">
    <text evidence="2">The sequence shown here is derived from an EMBL/GenBank/DDBJ whole genome shotgun (WGS) entry which is preliminary data.</text>
</comment>
<dbReference type="RefSeq" id="WP_133820303.1">
    <property type="nucleotide sequence ID" value="NZ_SNZH01000013.1"/>
</dbReference>
<dbReference type="InterPro" id="IPR006311">
    <property type="entry name" value="TAT_signal"/>
</dbReference>
<dbReference type="Proteomes" id="UP000295293">
    <property type="component" value="Unassembled WGS sequence"/>
</dbReference>
<feature type="chain" id="PRO_5020681423" evidence="1">
    <location>
        <begin position="41"/>
        <end position="293"/>
    </location>
</feature>
<evidence type="ECO:0000313" key="3">
    <source>
        <dbReference type="Proteomes" id="UP000295293"/>
    </source>
</evidence>
<sequence>MPNQPSSADEQPGATVRRTTLLAGLAAAALALLSAGPAAAARIAMDGWSLQLPAGCKAQWQRIPATPLYDAQARKDLAADPLLSLKPDFSNMPEHLSIDLSTCYPGEGAFGTALRVLPVEPYLHIYDKSDDDNEPAQQEELARLQQWIAGDPQAMPDWPFLPFVDMHAQHSTQRKTLHFGPGGRGIRLLAQFMPDDGFAWADKFTYIFQGLSDDGTCFVLLTVPVGIDGLATDDAKEHLGFGDNDVFENRDSYRRYEKAVADLFDSGAARVRPIPAELDELILGLRRHAKARR</sequence>
<protein>
    <submittedName>
        <fullName evidence="2">Uncharacterized protein</fullName>
    </submittedName>
</protein>
<reference evidence="2 3" key="1">
    <citation type="submission" date="2019-03" db="EMBL/GenBank/DDBJ databases">
        <title>Genomic Encyclopedia of Type Strains, Phase IV (KMG-IV): sequencing the most valuable type-strain genomes for metagenomic binning, comparative biology and taxonomic classification.</title>
        <authorList>
            <person name="Goeker M."/>
        </authorList>
    </citation>
    <scope>NUCLEOTIDE SEQUENCE [LARGE SCALE GENOMIC DNA]</scope>
    <source>
        <strain evidence="2 3">DSM 21667</strain>
    </source>
</reference>
<evidence type="ECO:0000313" key="2">
    <source>
        <dbReference type="EMBL" id="TDR40350.1"/>
    </source>
</evidence>
<dbReference type="PROSITE" id="PS51318">
    <property type="entry name" value="TAT"/>
    <property type="match status" value="1"/>
</dbReference>
<keyword evidence="1" id="KW-0732">Signal</keyword>
<dbReference type="OrthoDB" id="66999at2"/>
<dbReference type="AlphaFoldDB" id="A0A4R6YQY6"/>
<organism evidence="2 3">
    <name type="scientific">Tahibacter aquaticus</name>
    <dbReference type="NCBI Taxonomy" id="520092"/>
    <lineage>
        <taxon>Bacteria</taxon>
        <taxon>Pseudomonadati</taxon>
        <taxon>Pseudomonadota</taxon>
        <taxon>Gammaproteobacteria</taxon>
        <taxon>Lysobacterales</taxon>
        <taxon>Rhodanobacteraceae</taxon>
        <taxon>Tahibacter</taxon>
    </lineage>
</organism>
<evidence type="ECO:0000256" key="1">
    <source>
        <dbReference type="SAM" id="SignalP"/>
    </source>
</evidence>
<name>A0A4R6YQY6_9GAMM</name>
<accession>A0A4R6YQY6</accession>
<keyword evidence="3" id="KW-1185">Reference proteome</keyword>
<proteinExistence type="predicted"/>
<gene>
    <name evidence="2" type="ORF">DFR29_11350</name>
</gene>
<dbReference type="EMBL" id="SNZH01000013">
    <property type="protein sequence ID" value="TDR40350.1"/>
    <property type="molecule type" value="Genomic_DNA"/>
</dbReference>